<dbReference type="GO" id="GO:0008270">
    <property type="term" value="F:zinc ion binding"/>
    <property type="evidence" value="ECO:0007669"/>
    <property type="project" value="UniProtKB-KW"/>
</dbReference>
<feature type="domain" description="RING-type" evidence="13">
    <location>
        <begin position="325"/>
        <end position="375"/>
    </location>
</feature>
<dbReference type="PROSITE" id="PS51873">
    <property type="entry name" value="TRIAD"/>
    <property type="match status" value="1"/>
</dbReference>
<feature type="compositionally biased region" description="Polar residues" evidence="12">
    <location>
        <begin position="1056"/>
        <end position="1071"/>
    </location>
</feature>
<dbReference type="InterPro" id="IPR045840">
    <property type="entry name" value="Ariadne"/>
</dbReference>
<comment type="catalytic activity">
    <reaction evidence="1">
        <text>[E2 ubiquitin-conjugating enzyme]-S-ubiquitinyl-L-cysteine + [acceptor protein]-L-lysine = [E2 ubiquitin-conjugating enzyme]-L-cysteine + [acceptor protein]-N(6)-ubiquitinyl-L-lysine.</text>
        <dbReference type="EC" id="2.3.2.31"/>
    </reaction>
</comment>
<dbReference type="InterPro" id="IPR044066">
    <property type="entry name" value="TRIAD_supradom"/>
</dbReference>
<keyword evidence="10" id="KW-0040">ANK repeat</keyword>
<dbReference type="InterPro" id="IPR002867">
    <property type="entry name" value="IBR_dom"/>
</dbReference>
<feature type="compositionally biased region" description="Polar residues" evidence="12">
    <location>
        <begin position="1181"/>
        <end position="1199"/>
    </location>
</feature>
<evidence type="ECO:0000259" key="14">
    <source>
        <dbReference type="PROSITE" id="PS51873"/>
    </source>
</evidence>
<feature type="region of interest" description="Disordered" evidence="12">
    <location>
        <begin position="984"/>
        <end position="1039"/>
    </location>
</feature>
<dbReference type="InterPro" id="IPR001841">
    <property type="entry name" value="Znf_RING"/>
</dbReference>
<feature type="domain" description="RING-type" evidence="14">
    <location>
        <begin position="321"/>
        <end position="557"/>
    </location>
</feature>
<feature type="repeat" description="ANK" evidence="10">
    <location>
        <begin position="133"/>
        <end position="165"/>
    </location>
</feature>
<dbReference type="SUPFAM" id="SSF48403">
    <property type="entry name" value="Ankyrin repeat"/>
    <property type="match status" value="1"/>
</dbReference>
<dbReference type="SMART" id="SM00248">
    <property type="entry name" value="ANK"/>
    <property type="match status" value="3"/>
</dbReference>
<comment type="caution">
    <text evidence="15">The sequence shown here is derived from an EMBL/GenBank/DDBJ whole genome shotgun (WGS) entry which is preliminary data.</text>
</comment>
<dbReference type="Gene3D" id="1.20.120.1750">
    <property type="match status" value="1"/>
</dbReference>
<evidence type="ECO:0000259" key="13">
    <source>
        <dbReference type="PROSITE" id="PS50089"/>
    </source>
</evidence>
<dbReference type="CDD" id="cd20361">
    <property type="entry name" value="Rcat_RBR_ANKIB1"/>
    <property type="match status" value="1"/>
</dbReference>
<dbReference type="GO" id="GO:0016567">
    <property type="term" value="P:protein ubiquitination"/>
    <property type="evidence" value="ECO:0007669"/>
    <property type="project" value="InterPro"/>
</dbReference>
<evidence type="ECO:0000256" key="1">
    <source>
        <dbReference type="ARBA" id="ARBA00001798"/>
    </source>
</evidence>
<dbReference type="FunFam" id="3.30.40.10:FF:000019">
    <property type="entry name" value="RBR-type E3 ubiquitin transferase"/>
    <property type="match status" value="1"/>
</dbReference>
<name>A0A482WJ81_LAOST</name>
<keyword evidence="5" id="KW-0479">Metal-binding</keyword>
<dbReference type="Pfam" id="PF22191">
    <property type="entry name" value="IBR_1"/>
    <property type="match status" value="1"/>
</dbReference>
<keyword evidence="16" id="KW-1185">Reference proteome</keyword>
<evidence type="ECO:0000256" key="12">
    <source>
        <dbReference type="SAM" id="MobiDB-lite"/>
    </source>
</evidence>
<dbReference type="Pfam" id="PF00023">
    <property type="entry name" value="Ank"/>
    <property type="match status" value="1"/>
</dbReference>
<dbReference type="PANTHER" id="PTHR11685">
    <property type="entry name" value="RBR FAMILY RING FINGER AND IBR DOMAIN-CONTAINING"/>
    <property type="match status" value="1"/>
</dbReference>
<dbReference type="Pfam" id="PF12796">
    <property type="entry name" value="Ank_2"/>
    <property type="match status" value="1"/>
</dbReference>
<dbReference type="InterPro" id="IPR013083">
    <property type="entry name" value="Znf_RING/FYVE/PHD"/>
</dbReference>
<dbReference type="InterPro" id="IPR036770">
    <property type="entry name" value="Ankyrin_rpt-contain_sf"/>
</dbReference>
<evidence type="ECO:0000256" key="11">
    <source>
        <dbReference type="PROSITE-ProRule" id="PRU00175"/>
    </source>
</evidence>
<feature type="compositionally biased region" description="Polar residues" evidence="12">
    <location>
        <begin position="1867"/>
        <end position="1882"/>
    </location>
</feature>
<feature type="region of interest" description="Disordered" evidence="12">
    <location>
        <begin position="1722"/>
        <end position="1750"/>
    </location>
</feature>
<feature type="region of interest" description="Disordered" evidence="12">
    <location>
        <begin position="1175"/>
        <end position="1222"/>
    </location>
</feature>
<feature type="compositionally biased region" description="Polar residues" evidence="12">
    <location>
        <begin position="855"/>
        <end position="867"/>
    </location>
</feature>
<feature type="repeat" description="ANK" evidence="10">
    <location>
        <begin position="45"/>
        <end position="78"/>
    </location>
</feature>
<feature type="compositionally biased region" description="Pro residues" evidence="12">
    <location>
        <begin position="720"/>
        <end position="729"/>
    </location>
</feature>
<feature type="region of interest" description="Disordered" evidence="12">
    <location>
        <begin position="1391"/>
        <end position="1429"/>
    </location>
</feature>
<dbReference type="Pfam" id="PF01485">
    <property type="entry name" value="IBR"/>
    <property type="match status" value="1"/>
</dbReference>
<evidence type="ECO:0000313" key="16">
    <source>
        <dbReference type="Proteomes" id="UP000291343"/>
    </source>
</evidence>
<accession>A0A482WJ81</accession>
<protein>
    <recommendedName>
        <fullName evidence="3">RBR-type E3 ubiquitin transferase</fullName>
        <ecNumber evidence="3">2.3.2.31</ecNumber>
    </recommendedName>
</protein>
<evidence type="ECO:0000256" key="9">
    <source>
        <dbReference type="ARBA" id="ARBA00022833"/>
    </source>
</evidence>
<evidence type="ECO:0000256" key="4">
    <source>
        <dbReference type="ARBA" id="ARBA00022679"/>
    </source>
</evidence>
<evidence type="ECO:0000256" key="5">
    <source>
        <dbReference type="ARBA" id="ARBA00022723"/>
    </source>
</evidence>
<feature type="region of interest" description="Disordered" evidence="12">
    <location>
        <begin position="844"/>
        <end position="875"/>
    </location>
</feature>
<proteinExistence type="inferred from homology"/>
<feature type="region of interest" description="Disordered" evidence="12">
    <location>
        <begin position="1056"/>
        <end position="1078"/>
    </location>
</feature>
<evidence type="ECO:0000256" key="7">
    <source>
        <dbReference type="ARBA" id="ARBA00022771"/>
    </source>
</evidence>
<evidence type="ECO:0000256" key="6">
    <source>
        <dbReference type="ARBA" id="ARBA00022737"/>
    </source>
</evidence>
<comment type="similarity">
    <text evidence="2">Belongs to the RBR family. Ariadne subfamily.</text>
</comment>
<evidence type="ECO:0000313" key="15">
    <source>
        <dbReference type="EMBL" id="RZF33312.1"/>
    </source>
</evidence>
<evidence type="ECO:0000256" key="8">
    <source>
        <dbReference type="ARBA" id="ARBA00022786"/>
    </source>
</evidence>
<feature type="region of interest" description="Disordered" evidence="12">
    <location>
        <begin position="716"/>
        <end position="736"/>
    </location>
</feature>
<feature type="region of interest" description="Disordered" evidence="12">
    <location>
        <begin position="1833"/>
        <end position="1882"/>
    </location>
</feature>
<dbReference type="OrthoDB" id="69641at2759"/>
<evidence type="ECO:0000256" key="3">
    <source>
        <dbReference type="ARBA" id="ARBA00012251"/>
    </source>
</evidence>
<evidence type="ECO:0000256" key="10">
    <source>
        <dbReference type="PROSITE-ProRule" id="PRU00023"/>
    </source>
</evidence>
<dbReference type="PROSITE" id="PS50089">
    <property type="entry name" value="ZF_RING_2"/>
    <property type="match status" value="1"/>
</dbReference>
<gene>
    <name evidence="15" type="ORF">LSTR_LSTR007657</name>
</gene>
<feature type="compositionally biased region" description="Polar residues" evidence="12">
    <location>
        <begin position="1419"/>
        <end position="1428"/>
    </location>
</feature>
<dbReference type="InterPro" id="IPR002110">
    <property type="entry name" value="Ankyrin_rpt"/>
</dbReference>
<feature type="compositionally biased region" description="Polar residues" evidence="12">
    <location>
        <begin position="1394"/>
        <end position="1403"/>
    </location>
</feature>
<feature type="compositionally biased region" description="Basic and acidic residues" evidence="12">
    <location>
        <begin position="1201"/>
        <end position="1213"/>
    </location>
</feature>
<dbReference type="STRING" id="195883.A0A482WJ81"/>
<dbReference type="Gene3D" id="3.30.40.10">
    <property type="entry name" value="Zinc/RING finger domain, C3HC4 (zinc finger)"/>
    <property type="match status" value="1"/>
</dbReference>
<reference evidence="15 16" key="1">
    <citation type="journal article" date="2017" name="Gigascience">
        <title>Genome sequence of the small brown planthopper, Laodelphax striatellus.</title>
        <authorList>
            <person name="Zhu J."/>
            <person name="Jiang F."/>
            <person name="Wang X."/>
            <person name="Yang P."/>
            <person name="Bao Y."/>
            <person name="Zhao W."/>
            <person name="Wang W."/>
            <person name="Lu H."/>
            <person name="Wang Q."/>
            <person name="Cui N."/>
            <person name="Li J."/>
            <person name="Chen X."/>
            <person name="Luo L."/>
            <person name="Yu J."/>
            <person name="Kang L."/>
            <person name="Cui F."/>
        </authorList>
    </citation>
    <scope>NUCLEOTIDE SEQUENCE [LARGE SCALE GENOMIC DNA]</scope>
    <source>
        <strain evidence="15">Lst14</strain>
    </source>
</reference>
<feature type="region of interest" description="Disordered" evidence="12">
    <location>
        <begin position="1909"/>
        <end position="1945"/>
    </location>
</feature>
<dbReference type="GO" id="GO:0061630">
    <property type="term" value="F:ubiquitin protein ligase activity"/>
    <property type="evidence" value="ECO:0007669"/>
    <property type="project" value="UniProtKB-EC"/>
</dbReference>
<keyword evidence="9" id="KW-0862">Zinc</keyword>
<organism evidence="15 16">
    <name type="scientific">Laodelphax striatellus</name>
    <name type="common">Small brown planthopper</name>
    <name type="synonym">Delphax striatella</name>
    <dbReference type="NCBI Taxonomy" id="195883"/>
    <lineage>
        <taxon>Eukaryota</taxon>
        <taxon>Metazoa</taxon>
        <taxon>Ecdysozoa</taxon>
        <taxon>Arthropoda</taxon>
        <taxon>Hexapoda</taxon>
        <taxon>Insecta</taxon>
        <taxon>Pterygota</taxon>
        <taxon>Neoptera</taxon>
        <taxon>Paraneoptera</taxon>
        <taxon>Hemiptera</taxon>
        <taxon>Auchenorrhyncha</taxon>
        <taxon>Fulgoroidea</taxon>
        <taxon>Delphacidae</taxon>
        <taxon>Criomorphinae</taxon>
        <taxon>Laodelphax</taxon>
    </lineage>
</organism>
<dbReference type="PROSITE" id="PS50088">
    <property type="entry name" value="ANK_REPEAT"/>
    <property type="match status" value="2"/>
</dbReference>
<dbReference type="Pfam" id="PF19422">
    <property type="entry name" value="Ariadne"/>
    <property type="match status" value="1"/>
</dbReference>
<keyword evidence="6" id="KW-0677">Repeat</keyword>
<keyword evidence="4" id="KW-0808">Transferase</keyword>
<feature type="compositionally biased region" description="Polar residues" evidence="12">
    <location>
        <begin position="1932"/>
        <end position="1945"/>
    </location>
</feature>
<evidence type="ECO:0000256" key="2">
    <source>
        <dbReference type="ARBA" id="ARBA00005884"/>
    </source>
</evidence>
<feature type="compositionally biased region" description="Polar residues" evidence="12">
    <location>
        <begin position="1841"/>
        <end position="1858"/>
    </location>
</feature>
<dbReference type="Proteomes" id="UP000291343">
    <property type="component" value="Unassembled WGS sequence"/>
</dbReference>
<dbReference type="SMART" id="SM00647">
    <property type="entry name" value="IBR"/>
    <property type="match status" value="2"/>
</dbReference>
<dbReference type="InterPro" id="IPR047564">
    <property type="entry name" value="Rcat_RBR_ANKIB1"/>
</dbReference>
<dbReference type="SUPFAM" id="SSF57850">
    <property type="entry name" value="RING/U-box"/>
    <property type="match status" value="3"/>
</dbReference>
<keyword evidence="8" id="KW-0833">Ubl conjugation pathway</keyword>
<dbReference type="EC" id="2.3.2.31" evidence="3"/>
<dbReference type="PROSITE" id="PS50297">
    <property type="entry name" value="ANK_REP_REGION"/>
    <property type="match status" value="1"/>
</dbReference>
<keyword evidence="7 11" id="KW-0863">Zinc-finger</keyword>
<dbReference type="CDD" id="cd20346">
    <property type="entry name" value="BRcat_RBR_ANKIB1"/>
    <property type="match status" value="1"/>
</dbReference>
<dbReference type="InParanoid" id="A0A482WJ81"/>
<feature type="compositionally biased region" description="Basic and acidic residues" evidence="12">
    <location>
        <begin position="1018"/>
        <end position="1039"/>
    </location>
</feature>
<sequence length="1945" mass="214690">MGSASSKFKKYIQHGDEFAAMQIYQSSPELRKSLDPNLSYGENHQHNTALHYAAKHGMKHLLRTFLNDHGGNPNKKNGKNETVLHAACQVGARKTFSSQERRAACVALLLQWRGSQLSSGHCEKVQVDAQDSNGNSALHAAAHSGLQRCVELLLAAGAPLFLENNDKMTPCDTAVKSENHAIARFLESRMVFADDSSSDTVNEMELYGCNESEADEVYSGLRTQDLQEAKDQLLVETSDMLNIPLFTAEALLRDNEWSRECLLEKWIRDAVKCCQVAGVKPPPSAYQTTATAAAAAAVAADNRFQDQPNHQQINEQDKLVDFIECEICFSEIAKRDWPTITMTCDHQFCSTCWECYLTGKIQEGGEHRILCPAHHCHILVPSELIEQLVPPNIARRYLQFDIKAFVETNRSIKWCPMAGCGRAVRLPETEHNRASEMRTSHAVDCGNGHFFCWECLGEAHAPCACSEWQKWLSKISEVRPEELSSSSRSEHEDAANCLWLVTNCKPCPNCQSPIQKSEGCNHIKCSKCKYDFCWVCLESWKRHNSTTGGYFRCNRFEAVHKADEKQGVLISEAMVRNQQTTELNRFLHYYTRFRNHENSRRLEEPLLTGIRLKMEALASTRSKKGDIECTKFVEEGVRELLKARRILCGSYVHGYYLEDNGYSRTIFEFMQNELEEATEKLSEMVARPYLRTPKGVIVQGTALARRKRHEFARAVSKGLVPPPPPPPLQPQVEDEGGGWVKDAQGKHNNLSATATLYAIQQLDSEEESEVNRALAVSVLGECAKVGCSRPRAYHAFCSQRCSKIAAAAAGQLDSYQVNVTSDYNMDLVIALEMSRLQMIEDEMKQKQREECNGTGLDSKSTSNSNEPSTRRDDELNLADQTISERPQMPLPQDIGQDTKSCKFGASSSLGSYQKSSADLAVDYFLKSLARNMEVDSEEGATQRSASVWEKKRSIDKDNMWKPCCAVAEDGRFEISEIHETGLYNDRDEFDGDGDSRSLKRSHSTGDLVMKRGRLATRAADEPRYHLDSDHSSQHDDRPEDLSRRILAVAGTNRHSLTLQSSAGSTTQYGGQSSLEDTTTSDSLNADLEVCGILGSSIGDDDKSSMQNVIHLATLPRNLATIGKKSALDLGDADNRQSLSLSESSDLGPAMSTSKSLTNVCLRSRLRSDDAICEERPPKAMSSHQNAPDQTQSKSSINFQKTKKDVLSVKRKESPSPPTPTLHTAFYQPSSCAKFTFDQPLQSPSLFNYSSPVSEINPDSKTSLVSSNADSHLSESEFNSHHTDTCKVKSGQMSSVHDFRPTALSGCMINTPKSDDTFPLLTIKPDVHNKSNRISPVLLQPVGNKYALLSDLTISSPTAETKAKQGGENQLKSLINESSRYSESAASPSYVINPLTLSPPNCRSTDSKKPKPSYGHQFHETGSSNSNESDVTDLESLNIISPAGSWNNIDDSIPEECLKDIKMNRPIQPERTENTFNRKLEKNSLLLDHNISNDQLKKCSTSKEDVCINDKGNDKTELFERPVKSRNLLRASSSSSLLVSNICGASNNSTIDFSRKDRKSDGCLKMNDGFSTIFDKSSDGKRTMFTSKDPSFKLKLLDTNNPRKVPRSFFKRSSMPSEYMSAAIASSLNVTDNRQSKSSLTLNEAVGSGQKPKLGRNAAAAHGLRITISSKLHSDDDDDDDDEDHFNEGACKKVLCLETDSSNEYESETGIPKSPTLFISGVSISRTPEPKSPGRQSRSSSLTVPATPPLPLPGLLRANPFMAARNNSQSLTAALGLSFRRRIQPQPTPTDRTLITSSTPAALYSTSFYQQGGSSFTNVEGKSDKKLFNISSCEIDPKESSGNRTSGSDLSGMNSISSTPPSPRAPTVENTSSPPGGLVKSSTDGALSSVLHVREGSLGSDDFHEALFLLERSRSPNANTNSKRRKRTKRGANANTNDQMEASSAL</sequence>
<dbReference type="EMBL" id="QKKF02034243">
    <property type="protein sequence ID" value="RZF33312.1"/>
    <property type="molecule type" value="Genomic_DNA"/>
</dbReference>
<dbReference type="InterPro" id="IPR031127">
    <property type="entry name" value="E3_UB_ligase_RBR"/>
</dbReference>
<dbReference type="Gene3D" id="1.25.40.20">
    <property type="entry name" value="Ankyrin repeat-containing domain"/>
    <property type="match status" value="1"/>
</dbReference>